<evidence type="ECO:0000313" key="1">
    <source>
        <dbReference type="EMBL" id="NIK55277.1"/>
    </source>
</evidence>
<dbReference type="Proteomes" id="UP000555407">
    <property type="component" value="Unassembled WGS sequence"/>
</dbReference>
<accession>A0A7X5ZYS3</accession>
<comment type="caution">
    <text evidence="1">The sequence shown here is derived from an EMBL/GenBank/DDBJ whole genome shotgun (WGS) entry which is preliminary data.</text>
</comment>
<name>A0A7X5ZYS3_9ACTN</name>
<dbReference type="RefSeq" id="WP_167203971.1">
    <property type="nucleotide sequence ID" value="NZ_JAASRO010000001.1"/>
</dbReference>
<gene>
    <name evidence="1" type="ORF">BJY22_000994</name>
</gene>
<protein>
    <submittedName>
        <fullName evidence="1">Uncharacterized protein</fullName>
    </submittedName>
</protein>
<dbReference type="EMBL" id="JAASRO010000001">
    <property type="protein sequence ID" value="NIK55277.1"/>
    <property type="molecule type" value="Genomic_DNA"/>
</dbReference>
<dbReference type="AlphaFoldDB" id="A0A7X5ZYS3"/>
<proteinExistence type="predicted"/>
<sequence length="46" mass="5062">MGGNSFTSPVLIGGMDMRAIALDGPVAPEELRVRRRVRRVHRSSGR</sequence>
<evidence type="ECO:0000313" key="2">
    <source>
        <dbReference type="Proteomes" id="UP000555407"/>
    </source>
</evidence>
<keyword evidence="2" id="KW-1185">Reference proteome</keyword>
<reference evidence="1 2" key="1">
    <citation type="submission" date="2020-03" db="EMBL/GenBank/DDBJ databases">
        <title>Sequencing the genomes of 1000 actinobacteria strains.</title>
        <authorList>
            <person name="Klenk H.-P."/>
        </authorList>
    </citation>
    <scope>NUCLEOTIDE SEQUENCE [LARGE SCALE GENOMIC DNA]</scope>
    <source>
        <strain evidence="1 2">DSM 45490</strain>
    </source>
</reference>
<organism evidence="1 2">
    <name type="scientific">Kribbella shirazensis</name>
    <dbReference type="NCBI Taxonomy" id="1105143"/>
    <lineage>
        <taxon>Bacteria</taxon>
        <taxon>Bacillati</taxon>
        <taxon>Actinomycetota</taxon>
        <taxon>Actinomycetes</taxon>
        <taxon>Propionibacteriales</taxon>
        <taxon>Kribbellaceae</taxon>
        <taxon>Kribbella</taxon>
    </lineage>
</organism>